<dbReference type="OrthoDB" id="89044at2"/>
<sequence>MTAEQGPTVSSISLADVVAVAGLALIDVLLIRHPLSNARVREALEADQLRQYTSSQGARFQGRQRFWLVFLGEEGRSARYVACYENAGILTPGSFDLSDAAVLPDLVNRLVVDWGPGTRSWWQNGPTAVSKPVLAIMDRRVEHFPGFENLVLTFRELEIVVIEPRRYAEWHAAMSSVNAVYLIVDAHTGKHYVGSAYGVGGLLGRWKEYVATYHGHNVNMVEGVRADPSMFQRFQFSVLQILPKSSTADEVVAVETLYKRKLLSKEFGLNAN</sequence>
<dbReference type="SUPFAM" id="SSF82771">
    <property type="entry name" value="GIY-YIG endonuclease"/>
    <property type="match status" value="1"/>
</dbReference>
<dbReference type="Proteomes" id="UP000291933">
    <property type="component" value="Unassembled WGS sequence"/>
</dbReference>
<gene>
    <name evidence="2" type="ORF">ET996_02800</name>
</gene>
<evidence type="ECO:0000313" key="3">
    <source>
        <dbReference type="Proteomes" id="UP000291933"/>
    </source>
</evidence>
<keyword evidence="1" id="KW-0472">Membrane</keyword>
<dbReference type="Gene3D" id="3.40.1440.10">
    <property type="entry name" value="GIY-YIG endonuclease"/>
    <property type="match status" value="1"/>
</dbReference>
<dbReference type="EMBL" id="SDMR01000002">
    <property type="protein sequence ID" value="TBT95919.1"/>
    <property type="molecule type" value="Genomic_DNA"/>
</dbReference>
<organism evidence="2 3">
    <name type="scientific">Propioniciclava tarda</name>
    <dbReference type="NCBI Taxonomy" id="433330"/>
    <lineage>
        <taxon>Bacteria</taxon>
        <taxon>Bacillati</taxon>
        <taxon>Actinomycetota</taxon>
        <taxon>Actinomycetes</taxon>
        <taxon>Propionibacteriales</taxon>
        <taxon>Propionibacteriaceae</taxon>
        <taxon>Propioniciclava</taxon>
    </lineage>
</organism>
<keyword evidence="3" id="KW-1185">Reference proteome</keyword>
<accession>A0A4Q9KPW2</accession>
<evidence type="ECO:0000313" key="2">
    <source>
        <dbReference type="EMBL" id="TBT95919.1"/>
    </source>
</evidence>
<reference evidence="2 3" key="1">
    <citation type="submission" date="2019-01" db="EMBL/GenBank/DDBJ databases">
        <title>Lactibacter flavus gen. nov., sp. nov., a novel bacterium of the family Propionibacteriaceae isolated from raw milk and dairy products.</title>
        <authorList>
            <person name="Huptas C."/>
            <person name="Wenning M."/>
            <person name="Breitenwieser F."/>
            <person name="Doll E."/>
            <person name="Von Neubeck M."/>
            <person name="Busse H.-J."/>
            <person name="Scherer S."/>
        </authorList>
    </citation>
    <scope>NUCLEOTIDE SEQUENCE [LARGE SCALE GENOMIC DNA]</scope>
    <source>
        <strain evidence="2 3">DSM 22130</strain>
    </source>
</reference>
<dbReference type="AlphaFoldDB" id="A0A4Q9KPW2"/>
<feature type="transmembrane region" description="Helical" evidence="1">
    <location>
        <begin position="12"/>
        <end position="31"/>
    </location>
</feature>
<proteinExistence type="predicted"/>
<name>A0A4Q9KPW2_PROTD</name>
<keyword evidence="1" id="KW-0812">Transmembrane</keyword>
<dbReference type="InterPro" id="IPR035901">
    <property type="entry name" value="GIY-YIG_endonuc_sf"/>
</dbReference>
<comment type="caution">
    <text evidence="2">The sequence shown here is derived from an EMBL/GenBank/DDBJ whole genome shotgun (WGS) entry which is preliminary data.</text>
</comment>
<protein>
    <submittedName>
        <fullName evidence="2">GIY-YIG nuclease family protein</fullName>
    </submittedName>
</protein>
<keyword evidence="1" id="KW-1133">Transmembrane helix</keyword>
<evidence type="ECO:0000256" key="1">
    <source>
        <dbReference type="SAM" id="Phobius"/>
    </source>
</evidence>
<dbReference type="RefSeq" id="WP_131171034.1">
    <property type="nucleotide sequence ID" value="NZ_FXTL01000002.1"/>
</dbReference>
<dbReference type="CDD" id="cd10446">
    <property type="entry name" value="GIY-YIG_unchar_1"/>
    <property type="match status" value="1"/>
</dbReference>